<dbReference type="AlphaFoldDB" id="A0A2X2L2L4"/>
<gene>
    <name evidence="1" type="ORF">NCTC11343_00029</name>
</gene>
<name>A0A2X2L2L4_SPHMU</name>
<dbReference type="SUPFAM" id="SSF54909">
    <property type="entry name" value="Dimeric alpha+beta barrel"/>
    <property type="match status" value="1"/>
</dbReference>
<protein>
    <submittedName>
        <fullName evidence="1">Uncharacterized protein conserved in bacteria</fullName>
    </submittedName>
</protein>
<dbReference type="GeneID" id="97181784"/>
<dbReference type="InterPro" id="IPR011008">
    <property type="entry name" value="Dimeric_a/b-barrel"/>
</dbReference>
<dbReference type="InterPro" id="IPR038762">
    <property type="entry name" value="ABM_predict"/>
</dbReference>
<organism evidence="1 2">
    <name type="scientific">Sphingobacterium multivorum</name>
    <dbReference type="NCBI Taxonomy" id="28454"/>
    <lineage>
        <taxon>Bacteria</taxon>
        <taxon>Pseudomonadati</taxon>
        <taxon>Bacteroidota</taxon>
        <taxon>Sphingobacteriia</taxon>
        <taxon>Sphingobacteriales</taxon>
        <taxon>Sphingobacteriaceae</taxon>
        <taxon>Sphingobacterium</taxon>
    </lineage>
</organism>
<dbReference type="PANTHER" id="PTHR40057">
    <property type="entry name" value="SLR1162 PROTEIN"/>
    <property type="match status" value="1"/>
</dbReference>
<evidence type="ECO:0000313" key="1">
    <source>
        <dbReference type="EMBL" id="SPZ83510.1"/>
    </source>
</evidence>
<proteinExistence type="predicted"/>
<evidence type="ECO:0000313" key="2">
    <source>
        <dbReference type="Proteomes" id="UP000251241"/>
    </source>
</evidence>
<dbReference type="Gene3D" id="3.30.70.100">
    <property type="match status" value="1"/>
</dbReference>
<dbReference type="PANTHER" id="PTHR40057:SF1">
    <property type="entry name" value="SLR1162 PROTEIN"/>
    <property type="match status" value="1"/>
</dbReference>
<accession>A0A2X2L2L4</accession>
<sequence length="183" mass="21785">MENQGASAVITHHILDDKIYEYEKWLEEIMPLTRHAKGFIDLQIVKPIPQLTFVYTVIIRFDTVDHLKMWLESTERKRWIEKVEPLFRRHDHYQIRSGLDFLFEAPENSAKIPPRWKQYLVTWSAIYPLSICIPMLLVPLLRALNLSFNHFSDALLISGTIVFLMVYVVMPEYTKLIRKWLNK</sequence>
<dbReference type="RefSeq" id="WP_112373438.1">
    <property type="nucleotide sequence ID" value="NZ_CP068089.1"/>
</dbReference>
<dbReference type="EMBL" id="UAUU01000002">
    <property type="protein sequence ID" value="SPZ83510.1"/>
    <property type="molecule type" value="Genomic_DNA"/>
</dbReference>
<reference evidence="1 2" key="1">
    <citation type="submission" date="2018-06" db="EMBL/GenBank/DDBJ databases">
        <authorList>
            <consortium name="Pathogen Informatics"/>
            <person name="Doyle S."/>
        </authorList>
    </citation>
    <scope>NUCLEOTIDE SEQUENCE [LARGE SCALE GENOMIC DNA]</scope>
    <source>
        <strain evidence="1 2">NCTC11343</strain>
    </source>
</reference>
<dbReference type="Proteomes" id="UP000251241">
    <property type="component" value="Unassembled WGS sequence"/>
</dbReference>